<evidence type="ECO:0000313" key="3">
    <source>
        <dbReference type="EMBL" id="ROR82496.1"/>
    </source>
</evidence>
<feature type="compositionally biased region" description="Gly residues" evidence="1">
    <location>
        <begin position="73"/>
        <end position="83"/>
    </location>
</feature>
<gene>
    <name evidence="3" type="ORF">EDD42_2587</name>
</gene>
<evidence type="ECO:0000256" key="1">
    <source>
        <dbReference type="SAM" id="MobiDB-lite"/>
    </source>
</evidence>
<protein>
    <submittedName>
        <fullName evidence="3">Uncharacterized protein</fullName>
    </submittedName>
</protein>
<feature type="transmembrane region" description="Helical" evidence="2">
    <location>
        <begin position="33"/>
        <end position="53"/>
    </location>
</feature>
<name>A0A3N2C4S1_9MICO</name>
<dbReference type="AlphaFoldDB" id="A0A3N2C4S1"/>
<evidence type="ECO:0000313" key="4">
    <source>
        <dbReference type="Proteomes" id="UP000266915"/>
    </source>
</evidence>
<keyword evidence="2" id="KW-0472">Membrane</keyword>
<keyword evidence="4" id="KW-1185">Reference proteome</keyword>
<evidence type="ECO:0000256" key="2">
    <source>
        <dbReference type="SAM" id="Phobius"/>
    </source>
</evidence>
<feature type="transmembrane region" description="Helical" evidence="2">
    <location>
        <begin position="9"/>
        <end position="27"/>
    </location>
</feature>
<dbReference type="Proteomes" id="UP000266915">
    <property type="component" value="Unassembled WGS sequence"/>
</dbReference>
<organism evidence="3 4">
    <name type="scientific">Plantibacter flavus</name>
    <dbReference type="NCBI Taxonomy" id="150123"/>
    <lineage>
        <taxon>Bacteria</taxon>
        <taxon>Bacillati</taxon>
        <taxon>Actinomycetota</taxon>
        <taxon>Actinomycetes</taxon>
        <taxon>Micrococcales</taxon>
        <taxon>Microbacteriaceae</taxon>
        <taxon>Plantibacter</taxon>
    </lineage>
</organism>
<keyword evidence="2" id="KW-0812">Transmembrane</keyword>
<keyword evidence="2" id="KW-1133">Transmembrane helix</keyword>
<sequence length="83" mass="8662">MTGVPVNQLRFMVVADAIVIAIYAAAAGLNSPGLPLVTILVMLAVIAQITYVMRPRRQKGDMHQGAPKRPKPGGSGVGGVTRP</sequence>
<feature type="region of interest" description="Disordered" evidence="1">
    <location>
        <begin position="56"/>
        <end position="83"/>
    </location>
</feature>
<reference evidence="3 4" key="1">
    <citation type="submission" date="2018-11" db="EMBL/GenBank/DDBJ databases">
        <title>Sequencing the genomes of 1000 actinobacteria strains.</title>
        <authorList>
            <person name="Klenk H.-P."/>
        </authorList>
    </citation>
    <scope>NUCLEOTIDE SEQUENCE [LARGE SCALE GENOMIC DNA]</scope>
    <source>
        <strain evidence="3 4">DSM 14012</strain>
    </source>
</reference>
<comment type="caution">
    <text evidence="3">The sequence shown here is derived from an EMBL/GenBank/DDBJ whole genome shotgun (WGS) entry which is preliminary data.</text>
</comment>
<accession>A0A3N2C4S1</accession>
<dbReference type="EMBL" id="RKHL01000001">
    <property type="protein sequence ID" value="ROR82496.1"/>
    <property type="molecule type" value="Genomic_DNA"/>
</dbReference>
<proteinExistence type="predicted"/>